<name>I3E2A4_BACMT</name>
<protein>
    <submittedName>
        <fullName evidence="1">Uncharacterized protein</fullName>
    </submittedName>
</protein>
<dbReference type="AlphaFoldDB" id="I3E2A4"/>
<comment type="caution">
    <text evidence="1">The sequence shown here is derived from an EMBL/GenBank/DDBJ whole genome shotgun (WGS) entry which is preliminary data.</text>
</comment>
<dbReference type="EMBL" id="AFEU01000002">
    <property type="protein sequence ID" value="EIJ80625.1"/>
    <property type="molecule type" value="Genomic_DNA"/>
</dbReference>
<dbReference type="Proteomes" id="UP000010523">
    <property type="component" value="Unassembled WGS sequence"/>
</dbReference>
<sequence length="72" mass="8637">MENETNTEVRKEKRKELRKWKKPLKLIREDFLPRLAKYNEQNETFGDRNSYSKTAQVTVATLIDFIFVKQCA</sequence>
<organism evidence="1 2">
    <name type="scientific">Bacillus methanolicus PB1</name>
    <dbReference type="NCBI Taxonomy" id="997296"/>
    <lineage>
        <taxon>Bacteria</taxon>
        <taxon>Bacillati</taxon>
        <taxon>Bacillota</taxon>
        <taxon>Bacilli</taxon>
        <taxon>Bacillales</taxon>
        <taxon>Bacillaceae</taxon>
        <taxon>Bacillus</taxon>
    </lineage>
</organism>
<keyword evidence="2" id="KW-1185">Reference proteome</keyword>
<evidence type="ECO:0000313" key="1">
    <source>
        <dbReference type="EMBL" id="EIJ80625.1"/>
    </source>
</evidence>
<accession>I3E2A4</accession>
<proteinExistence type="predicted"/>
<evidence type="ECO:0000313" key="2">
    <source>
        <dbReference type="Proteomes" id="UP000010523"/>
    </source>
</evidence>
<reference evidence="1 2" key="1">
    <citation type="journal article" date="2012" name="Appl. Environ. Microbiol.">
        <title>Genome Sequence of Thermotolerant Bacillus methanolicus: Features and Regulation Related to Methylotrophy and Production of L-Lysine and L-Glutamate from Methanol.</title>
        <authorList>
            <person name="Heggeset T.M."/>
            <person name="Krog A."/>
            <person name="Balzer S."/>
            <person name="Wentzel A."/>
            <person name="Ellingsen T.E."/>
            <person name="Brautaset T."/>
        </authorList>
    </citation>
    <scope>NUCLEOTIDE SEQUENCE [LARGE SCALE GENOMIC DNA]</scope>
    <source>
        <strain evidence="1 2">PB1</strain>
    </source>
</reference>
<gene>
    <name evidence="1" type="ORF">PB1_09702</name>
</gene>